<organism evidence="2 3">
    <name type="scientific">Hymenoscyphus albidus</name>
    <dbReference type="NCBI Taxonomy" id="595503"/>
    <lineage>
        <taxon>Eukaryota</taxon>
        <taxon>Fungi</taxon>
        <taxon>Dikarya</taxon>
        <taxon>Ascomycota</taxon>
        <taxon>Pezizomycotina</taxon>
        <taxon>Leotiomycetes</taxon>
        <taxon>Helotiales</taxon>
        <taxon>Helotiaceae</taxon>
        <taxon>Hymenoscyphus</taxon>
    </lineage>
</organism>
<feature type="region of interest" description="Disordered" evidence="1">
    <location>
        <begin position="46"/>
        <end position="99"/>
    </location>
</feature>
<protein>
    <submittedName>
        <fullName evidence="2">Uncharacterized protein</fullName>
    </submittedName>
</protein>
<dbReference type="OrthoDB" id="3357846at2759"/>
<reference evidence="2" key="1">
    <citation type="submission" date="2021-07" db="EMBL/GenBank/DDBJ databases">
        <authorList>
            <person name="Durling M."/>
        </authorList>
    </citation>
    <scope>NUCLEOTIDE SEQUENCE</scope>
</reference>
<dbReference type="EMBL" id="CAJVRM010000221">
    <property type="protein sequence ID" value="CAG8977486.1"/>
    <property type="molecule type" value="Genomic_DNA"/>
</dbReference>
<keyword evidence="3" id="KW-1185">Reference proteome</keyword>
<gene>
    <name evidence="2" type="ORF">HYALB_00009318</name>
</gene>
<accession>A0A9N9LRT8</accession>
<evidence type="ECO:0000256" key="1">
    <source>
        <dbReference type="SAM" id="MobiDB-lite"/>
    </source>
</evidence>
<dbReference type="Proteomes" id="UP000701801">
    <property type="component" value="Unassembled WGS sequence"/>
</dbReference>
<sequence>MTDLVREAPLGQAIRWITGNRLLQYPEERPGFELPTQYLTKFNSEKRRQSILSPVNMKTSGPNLQRNDTTTTSSGDSDLEGLGISKTKSRMDTQPYSSE</sequence>
<evidence type="ECO:0000313" key="2">
    <source>
        <dbReference type="EMBL" id="CAG8977486.1"/>
    </source>
</evidence>
<evidence type="ECO:0000313" key="3">
    <source>
        <dbReference type="Proteomes" id="UP000701801"/>
    </source>
</evidence>
<dbReference type="AlphaFoldDB" id="A0A9N9LRT8"/>
<proteinExistence type="predicted"/>
<feature type="compositionally biased region" description="Polar residues" evidence="1">
    <location>
        <begin position="50"/>
        <end position="67"/>
    </location>
</feature>
<name>A0A9N9LRT8_9HELO</name>
<comment type="caution">
    <text evidence="2">The sequence shown here is derived from an EMBL/GenBank/DDBJ whole genome shotgun (WGS) entry which is preliminary data.</text>
</comment>